<evidence type="ECO:0000256" key="1">
    <source>
        <dbReference type="SAM" id="MobiDB-lite"/>
    </source>
</evidence>
<accession>L8H592</accession>
<dbReference type="SUPFAM" id="SSF81383">
    <property type="entry name" value="F-box domain"/>
    <property type="match status" value="1"/>
</dbReference>
<dbReference type="Pfam" id="PF12937">
    <property type="entry name" value="F-box-like"/>
    <property type="match status" value="1"/>
</dbReference>
<dbReference type="EMBL" id="KB007909">
    <property type="protein sequence ID" value="ELR20664.1"/>
    <property type="molecule type" value="Genomic_DNA"/>
</dbReference>
<dbReference type="AlphaFoldDB" id="L8H592"/>
<dbReference type="InterPro" id="IPR036047">
    <property type="entry name" value="F-box-like_dom_sf"/>
</dbReference>
<evidence type="ECO:0000259" key="2">
    <source>
        <dbReference type="Pfam" id="PF12937"/>
    </source>
</evidence>
<gene>
    <name evidence="3" type="ORF">ACA1_054090</name>
</gene>
<feature type="region of interest" description="Disordered" evidence="1">
    <location>
        <begin position="307"/>
        <end position="333"/>
    </location>
</feature>
<evidence type="ECO:0000313" key="4">
    <source>
        <dbReference type="Proteomes" id="UP000011083"/>
    </source>
</evidence>
<reference evidence="3 4" key="1">
    <citation type="journal article" date="2013" name="Genome Biol.">
        <title>Genome of Acanthamoeba castellanii highlights extensive lateral gene transfer and early evolution of tyrosine kinase signaling.</title>
        <authorList>
            <person name="Clarke M."/>
            <person name="Lohan A.J."/>
            <person name="Liu B."/>
            <person name="Lagkouvardos I."/>
            <person name="Roy S."/>
            <person name="Zafar N."/>
            <person name="Bertelli C."/>
            <person name="Schilde C."/>
            <person name="Kianianmomeni A."/>
            <person name="Burglin T.R."/>
            <person name="Frech C."/>
            <person name="Turcotte B."/>
            <person name="Kopec K.O."/>
            <person name="Synnott J.M."/>
            <person name="Choo C."/>
            <person name="Paponov I."/>
            <person name="Finkler A."/>
            <person name="Soon Heng Tan C."/>
            <person name="Hutchins A.P."/>
            <person name="Weinmeier T."/>
            <person name="Rattei T."/>
            <person name="Chu J.S."/>
            <person name="Gimenez G."/>
            <person name="Irimia M."/>
            <person name="Rigden D.J."/>
            <person name="Fitzpatrick D.A."/>
            <person name="Lorenzo-Morales J."/>
            <person name="Bateman A."/>
            <person name="Chiu C.H."/>
            <person name="Tang P."/>
            <person name="Hegemann P."/>
            <person name="Fromm H."/>
            <person name="Raoult D."/>
            <person name="Greub G."/>
            <person name="Miranda-Saavedra D."/>
            <person name="Chen N."/>
            <person name="Nash P."/>
            <person name="Ginger M.L."/>
            <person name="Horn M."/>
            <person name="Schaap P."/>
            <person name="Caler L."/>
            <person name="Loftus B."/>
        </authorList>
    </citation>
    <scope>NUCLEOTIDE SEQUENCE [LARGE SCALE GENOMIC DNA]</scope>
    <source>
        <strain evidence="3 4">Neff</strain>
    </source>
</reference>
<name>L8H592_ACACF</name>
<dbReference type="RefSeq" id="XP_004344067.1">
    <property type="nucleotide sequence ID" value="XM_004344017.1"/>
</dbReference>
<feature type="domain" description="F-box" evidence="2">
    <location>
        <begin position="86"/>
        <end position="126"/>
    </location>
</feature>
<dbReference type="VEuPathDB" id="AmoebaDB:ACA1_054090"/>
<proteinExistence type="predicted"/>
<dbReference type="Gene3D" id="1.25.40.20">
    <property type="entry name" value="Ankyrin repeat-containing domain"/>
    <property type="match status" value="1"/>
</dbReference>
<dbReference type="Gene3D" id="1.20.1280.50">
    <property type="match status" value="1"/>
</dbReference>
<keyword evidence="4" id="KW-1185">Reference proteome</keyword>
<dbReference type="SUPFAM" id="SSF48403">
    <property type="entry name" value="Ankyrin repeat"/>
    <property type="match status" value="1"/>
</dbReference>
<dbReference type="GeneID" id="14921533"/>
<dbReference type="Proteomes" id="UP000011083">
    <property type="component" value="Unassembled WGS sequence"/>
</dbReference>
<protein>
    <submittedName>
        <fullName evidence="3">Fbox domain containing protein</fullName>
    </submittedName>
</protein>
<dbReference type="InterPro" id="IPR001810">
    <property type="entry name" value="F-box_dom"/>
</dbReference>
<organism evidence="3 4">
    <name type="scientific">Acanthamoeba castellanii (strain ATCC 30010 / Neff)</name>
    <dbReference type="NCBI Taxonomy" id="1257118"/>
    <lineage>
        <taxon>Eukaryota</taxon>
        <taxon>Amoebozoa</taxon>
        <taxon>Discosea</taxon>
        <taxon>Longamoebia</taxon>
        <taxon>Centramoebida</taxon>
        <taxon>Acanthamoebidae</taxon>
        <taxon>Acanthamoeba</taxon>
    </lineage>
</organism>
<dbReference type="KEGG" id="acan:ACA1_054090"/>
<sequence>MLPIRGDADGVTPFQLACGYGNWAAVVFMLQGGHVNDISRTDHQGRTAMDHAAQSPLIRTILVAYAKQYSLTAHSGDFPEGYELMRALPLELLANIFSRLEPYDLCTAASIFDGFCSHNILWQQFCDKRWRLALDGGETWKGRYMTWLHPRLKQHAISLLKPRVFVEAGSALSAPTYKVILVSEPGTAVLHQCLVREGYPKRLIDGVEVRLEIAAAVIAMAYDIANREDRSPSDVNAERKVTAAEAFELANELELEWLEVCCTEPQSLCELLDRIGQMALATDRPFTRVGDLGCHLPTLRTLSTLFPPDAHRQSLPTTAKRPTKRQNESCLVQ</sequence>
<dbReference type="InterPro" id="IPR036770">
    <property type="entry name" value="Ankyrin_rpt-contain_sf"/>
</dbReference>
<evidence type="ECO:0000313" key="3">
    <source>
        <dbReference type="EMBL" id="ELR20664.1"/>
    </source>
</evidence>